<keyword evidence="3" id="KW-0540">Nuclease</keyword>
<evidence type="ECO:0000256" key="2">
    <source>
        <dbReference type="ARBA" id="ARBA00009046"/>
    </source>
</evidence>
<comment type="similarity">
    <text evidence="1">In the N-terminal section; belongs to the CRISPR-associated nuclease Cas3-HD family.</text>
</comment>
<keyword evidence="7" id="KW-0347">Helicase</keyword>
<dbReference type="CDD" id="cd09641">
    <property type="entry name" value="Cas3''_I"/>
    <property type="match status" value="1"/>
</dbReference>
<reference evidence="11 12" key="1">
    <citation type="journal article" date="2011" name="J. Bacteriol.">
        <title>Complete genome sequence and updated annotation of Desulfovibrio alaskensis G20.</title>
        <authorList>
            <person name="Hauser L.J."/>
            <person name="Land M.L."/>
            <person name="Brown S.D."/>
            <person name="Larimer F."/>
            <person name="Keller K.L."/>
            <person name="Rapp-Giles B.J."/>
            <person name="Price M.N."/>
            <person name="Lin M."/>
            <person name="Bruce D.C."/>
            <person name="Detter J.C."/>
            <person name="Tapia R."/>
            <person name="Han C.S."/>
            <person name="Goodwin L.A."/>
            <person name="Cheng J.F."/>
            <person name="Pitluck S."/>
            <person name="Copeland A."/>
            <person name="Lucas S."/>
            <person name="Nolan M."/>
            <person name="Lapidus A.L."/>
            <person name="Palumbo A.V."/>
            <person name="Wall J.D."/>
        </authorList>
    </citation>
    <scope>NUCLEOTIDE SEQUENCE [LARGE SCALE GENOMIC DNA]</scope>
    <source>
        <strain evidence="12">ATCC BAA 1058 / DSM 17464 / G20</strain>
    </source>
</reference>
<dbReference type="Proteomes" id="UP000002710">
    <property type="component" value="Chromosome"/>
</dbReference>
<dbReference type="PROSITE" id="PS51643">
    <property type="entry name" value="HD_CAS3"/>
    <property type="match status" value="1"/>
</dbReference>
<evidence type="ECO:0000256" key="1">
    <source>
        <dbReference type="ARBA" id="ARBA00006847"/>
    </source>
</evidence>
<dbReference type="KEGG" id="dde:Dde_0865"/>
<dbReference type="NCBIfam" id="TIGR01596">
    <property type="entry name" value="cas3_HD"/>
    <property type="match status" value="1"/>
</dbReference>
<dbReference type="PANTHER" id="PTHR47963:SF9">
    <property type="entry name" value="CRISPR-ASSOCIATED ENDONUCLEASE_HELICASE CAS3"/>
    <property type="match status" value="1"/>
</dbReference>
<protein>
    <submittedName>
        <fullName evidence="11">Metal dependent phosphohydrolase</fullName>
    </submittedName>
</protein>
<dbReference type="PANTHER" id="PTHR47963">
    <property type="entry name" value="DEAD-BOX ATP-DEPENDENT RNA HELICASE 47, MITOCHONDRIAL"/>
    <property type="match status" value="1"/>
</dbReference>
<dbReference type="Gene3D" id="3.40.50.300">
    <property type="entry name" value="P-loop containing nucleotide triphosphate hydrolases"/>
    <property type="match status" value="2"/>
</dbReference>
<evidence type="ECO:0000256" key="7">
    <source>
        <dbReference type="ARBA" id="ARBA00022806"/>
    </source>
</evidence>
<dbReference type="SUPFAM" id="SSF52540">
    <property type="entry name" value="P-loop containing nucleoside triphosphate hydrolases"/>
    <property type="match status" value="1"/>
</dbReference>
<dbReference type="STRING" id="207559.Dde_0865"/>
<dbReference type="HOGENOM" id="CLU_013924_2_0_7"/>
<dbReference type="GO" id="GO:0004518">
    <property type="term" value="F:nuclease activity"/>
    <property type="evidence" value="ECO:0007669"/>
    <property type="project" value="UniProtKB-KW"/>
</dbReference>
<dbReference type="InterPro" id="IPR054712">
    <property type="entry name" value="Cas3-like_dom"/>
</dbReference>
<keyword evidence="8" id="KW-0067">ATP-binding</keyword>
<dbReference type="InterPro" id="IPR006483">
    <property type="entry name" value="CRISPR-assoc_Cas3_HD"/>
</dbReference>
<dbReference type="GO" id="GO:0051607">
    <property type="term" value="P:defense response to virus"/>
    <property type="evidence" value="ECO:0007669"/>
    <property type="project" value="UniProtKB-KW"/>
</dbReference>
<evidence type="ECO:0000313" key="12">
    <source>
        <dbReference type="Proteomes" id="UP000002710"/>
    </source>
</evidence>
<dbReference type="Gene3D" id="1.10.3210.30">
    <property type="match status" value="1"/>
</dbReference>
<keyword evidence="5" id="KW-0547">Nucleotide-binding</keyword>
<dbReference type="Pfam" id="PF22590">
    <property type="entry name" value="Cas3-like_C_2"/>
    <property type="match status" value="1"/>
</dbReference>
<sequence>MAARVSNDSYYGYWAKFDRNIAPYVHLLPYHLLDVAAVYDSLLNHTPVLQRRICRLSQLSPDTIRALLRTLAVLHDLGKFSQIFQEQQPEARAILTDTPPTGLGGNTHHTALGQWLYSSVVRQALEDCHAVFSEDAMDTMRPLVNATFGHHGTPEQESGSIRHFRRATEHAKAFATEAANFLLPPIEIPESEQAFRALSWLHAGLMVVADWLGSNTRWFPYHAEQMPLETYWNEIALPRADRAVRESGIPAAPPHPKRDFTRLLPHLPANAGPSPLQSHALYDAIRSSGPQLHIFEDMTGGGKTEAALLCAHGLMTMSEADGFYIALPTMATANGMYARLAQSYRALFGSDKDSAQDSPISLILAHGARNLSDLFMSGVPDANAESAIDPQSDGRAYCATWLADSRKKALLSPCGVGTIDQALLAVLPARHQCLRLLGLARNVLVIDEVHAYDEYTGSLLQALLRFHAALGGSAILLSATLTRRIRQNLAAAFCEGAGYPAPTLNVDDFPLATTADSHGMRETAFPATRRSTIHVKLTADENAMYKALLETRAAGGCACWIRNTVDQAREAYERLREQHGVPEKDIILFHARFAMADRQHIEQRVLALFGKNSTQDDRRSKILVATQVVEQSLDLDFDQLNSDHAPMELLIQRGGRCHRHNRNRPRGLESPRMLVLAPQARNDAPQDWYASVLGKAQFVYPVQAPLWRAAKLLEKVKQLTLPDDARRLVESVYDDNEFAPESLQNADERYLAEALGKKDLARFNTLKLEAGYSVQALGRGWEDDECVVTRLGEETVQLRLLRWDGGQLNLWADGPGMAAACQRSEVRVKKGKVTPSALPPDVVAQLAALMKRMPDKGKWAVPLVLRKAGETWIGWAEQKVSYTSSQGLLFME</sequence>
<evidence type="ECO:0000256" key="8">
    <source>
        <dbReference type="ARBA" id="ARBA00022840"/>
    </source>
</evidence>
<dbReference type="InterPro" id="IPR006474">
    <property type="entry name" value="Helicase_Cas3_CRISPR-ass_core"/>
</dbReference>
<dbReference type="InterPro" id="IPR027417">
    <property type="entry name" value="P-loop_NTPase"/>
</dbReference>
<evidence type="ECO:0000256" key="5">
    <source>
        <dbReference type="ARBA" id="ARBA00022741"/>
    </source>
</evidence>
<comment type="similarity">
    <text evidence="2">In the central section; belongs to the CRISPR-associated helicase Cas3 family.</text>
</comment>
<evidence type="ECO:0000256" key="9">
    <source>
        <dbReference type="ARBA" id="ARBA00023118"/>
    </source>
</evidence>
<keyword evidence="9" id="KW-0051">Antiviral defense</keyword>
<organism evidence="11 12">
    <name type="scientific">Oleidesulfovibrio alaskensis (strain ATCC BAA-1058 / DSM 17464 / G20)</name>
    <name type="common">Desulfovibrio alaskensis</name>
    <dbReference type="NCBI Taxonomy" id="207559"/>
    <lineage>
        <taxon>Bacteria</taxon>
        <taxon>Pseudomonadati</taxon>
        <taxon>Thermodesulfobacteriota</taxon>
        <taxon>Desulfovibrionia</taxon>
        <taxon>Desulfovibrionales</taxon>
        <taxon>Desulfovibrionaceae</taxon>
        <taxon>Oleidesulfovibrio</taxon>
    </lineage>
</organism>
<evidence type="ECO:0000313" key="11">
    <source>
        <dbReference type="EMBL" id="ABB37666.1"/>
    </source>
</evidence>
<dbReference type="RefSeq" id="WP_011366918.1">
    <property type="nucleotide sequence ID" value="NC_007519.1"/>
</dbReference>
<evidence type="ECO:0000259" key="10">
    <source>
        <dbReference type="PROSITE" id="PS51643"/>
    </source>
</evidence>
<evidence type="ECO:0000256" key="4">
    <source>
        <dbReference type="ARBA" id="ARBA00022723"/>
    </source>
</evidence>
<feature type="domain" description="HD Cas3-type" evidence="10">
    <location>
        <begin position="21"/>
        <end position="212"/>
    </location>
</feature>
<dbReference type="GO" id="GO:0005524">
    <property type="term" value="F:ATP binding"/>
    <property type="evidence" value="ECO:0007669"/>
    <property type="project" value="UniProtKB-KW"/>
</dbReference>
<evidence type="ECO:0000256" key="3">
    <source>
        <dbReference type="ARBA" id="ARBA00022722"/>
    </source>
</evidence>
<gene>
    <name evidence="11" type="ordered locus">Dde_0865</name>
</gene>
<dbReference type="GO" id="GO:0003724">
    <property type="term" value="F:RNA helicase activity"/>
    <property type="evidence" value="ECO:0007669"/>
    <property type="project" value="TreeGrafter"/>
</dbReference>
<accession>Q314I0</accession>
<keyword evidence="6 11" id="KW-0378">Hydrolase</keyword>
<dbReference type="InterPro" id="IPR038257">
    <property type="entry name" value="CRISPR-assoc_Cas3_HD_sf"/>
</dbReference>
<dbReference type="EMBL" id="CP000112">
    <property type="protein sequence ID" value="ABB37666.1"/>
    <property type="molecule type" value="Genomic_DNA"/>
</dbReference>
<dbReference type="Pfam" id="PF18019">
    <property type="entry name" value="Cas3_HD"/>
    <property type="match status" value="1"/>
</dbReference>
<dbReference type="NCBIfam" id="TIGR01587">
    <property type="entry name" value="cas3_core"/>
    <property type="match status" value="1"/>
</dbReference>
<dbReference type="GO" id="GO:0003723">
    <property type="term" value="F:RNA binding"/>
    <property type="evidence" value="ECO:0007669"/>
    <property type="project" value="TreeGrafter"/>
</dbReference>
<name>Q314I0_OLEA2</name>
<keyword evidence="4" id="KW-0479">Metal-binding</keyword>
<evidence type="ECO:0000256" key="6">
    <source>
        <dbReference type="ARBA" id="ARBA00022801"/>
    </source>
</evidence>
<dbReference type="AlphaFoldDB" id="Q314I0"/>
<dbReference type="GO" id="GO:0016787">
    <property type="term" value="F:hydrolase activity"/>
    <property type="evidence" value="ECO:0007669"/>
    <property type="project" value="UniProtKB-KW"/>
</dbReference>
<keyword evidence="12" id="KW-1185">Reference proteome</keyword>
<dbReference type="InterPro" id="IPR001650">
    <property type="entry name" value="Helicase_C-like"/>
</dbReference>
<dbReference type="SMART" id="SM00490">
    <property type="entry name" value="HELICc"/>
    <property type="match status" value="1"/>
</dbReference>
<dbReference type="GO" id="GO:0046872">
    <property type="term" value="F:metal ion binding"/>
    <property type="evidence" value="ECO:0007669"/>
    <property type="project" value="UniProtKB-KW"/>
</dbReference>
<proteinExistence type="inferred from homology"/>
<dbReference type="InterPro" id="IPR050547">
    <property type="entry name" value="DEAD_box_RNA_helicases"/>
</dbReference>
<dbReference type="eggNOG" id="COG1203">
    <property type="taxonomic scope" value="Bacteria"/>
</dbReference>